<evidence type="ECO:0000256" key="1">
    <source>
        <dbReference type="SAM" id="MobiDB-lite"/>
    </source>
</evidence>
<evidence type="ECO:0008006" key="4">
    <source>
        <dbReference type="Google" id="ProtNLM"/>
    </source>
</evidence>
<evidence type="ECO:0000313" key="2">
    <source>
        <dbReference type="EMBL" id="KAF1848731.1"/>
    </source>
</evidence>
<dbReference type="OrthoDB" id="3768945at2759"/>
<dbReference type="Proteomes" id="UP000800039">
    <property type="component" value="Unassembled WGS sequence"/>
</dbReference>
<reference evidence="2" key="1">
    <citation type="submission" date="2020-01" db="EMBL/GenBank/DDBJ databases">
        <authorList>
            <consortium name="DOE Joint Genome Institute"/>
            <person name="Haridas S."/>
            <person name="Albert R."/>
            <person name="Binder M."/>
            <person name="Bloem J."/>
            <person name="Labutti K."/>
            <person name="Salamov A."/>
            <person name="Andreopoulos B."/>
            <person name="Baker S.E."/>
            <person name="Barry K."/>
            <person name="Bills G."/>
            <person name="Bluhm B.H."/>
            <person name="Cannon C."/>
            <person name="Castanera R."/>
            <person name="Culley D.E."/>
            <person name="Daum C."/>
            <person name="Ezra D."/>
            <person name="Gonzalez J.B."/>
            <person name="Henrissat B."/>
            <person name="Kuo A."/>
            <person name="Liang C."/>
            <person name="Lipzen A."/>
            <person name="Lutzoni F."/>
            <person name="Magnuson J."/>
            <person name="Mondo S."/>
            <person name="Nolan M."/>
            <person name="Ohm R."/>
            <person name="Pangilinan J."/>
            <person name="Park H.-J."/>
            <person name="Ramirez L."/>
            <person name="Alfaro M."/>
            <person name="Sun H."/>
            <person name="Tritt A."/>
            <person name="Yoshinaga Y."/>
            <person name="Zwiers L.-H."/>
            <person name="Turgeon B.G."/>
            <person name="Goodwin S.B."/>
            <person name="Spatafora J.W."/>
            <person name="Crous P.W."/>
            <person name="Grigoriev I.V."/>
        </authorList>
    </citation>
    <scope>NUCLEOTIDE SEQUENCE</scope>
    <source>
        <strain evidence="2">CBS 394.84</strain>
    </source>
</reference>
<keyword evidence="3" id="KW-1185">Reference proteome</keyword>
<accession>A0A9P4GNW9</accession>
<feature type="compositionally biased region" description="Basic and acidic residues" evidence="1">
    <location>
        <begin position="546"/>
        <end position="581"/>
    </location>
</feature>
<dbReference type="AlphaFoldDB" id="A0A9P4GNW9"/>
<evidence type="ECO:0000313" key="3">
    <source>
        <dbReference type="Proteomes" id="UP000800039"/>
    </source>
</evidence>
<gene>
    <name evidence="2" type="ORF">K460DRAFT_427990</name>
</gene>
<name>A0A9P4GNW9_9PLEO</name>
<protein>
    <recommendedName>
        <fullName evidence="4">F-box domain-containing protein</fullName>
    </recommendedName>
</protein>
<sequence>MSSPSALAKCVASYHGTPPHLIPRVILSTKILPRIILVTACPKSGLIDLPFELLYAIAKGLCGTNDILNLARVNKNVSRVTREALIKELVIPRNHIKKLLETLIKHPGLIEKVNSVNFRDYGCGHHTECLCLGLPNFDPNTLKFLGKSIAVSTRGDVNWNEIRQGKRSSGPVWRKSNAFFMDIVISLCPNIKSITLELPEARAFDTGNPPRPVNLAPAKLPALNEELLPVTPFQGPALRLMQKNLEVLIILENSRWKGPAKTEMLRSPHDLPWRNMGRHTITLPGFAKLKRLDLPMDALGLPLSIRFLGPISPALCAEAATKDSGKSHEDIAFHRAHSPFKILPNTLTHLHLRSCGRQTFALLQKVNEIPVQRLNIVCIELFFKTRPRTSIAQCYVADEGKLNYPLILTELADKGVKVAFYTGPTERLFDMHKELVGLSYLSPLEAWRFALSGRQFSELDTKASMRRRSSILSSQLLMNTPTFDGSCWASVVFFHGIRNTKWDPNIMPQVVRRLQTLPGTNVDLAQFEFNFQITVKLEVAPSNIPHQERLQRSEKSKNDPKRGRRTDNRMKKSNKESDQTLKQHVAKLRLADNVEMSALRHTLGYEHSKFDDRLWSCFNWKFWLRPHRSVWGQNDSL</sequence>
<proteinExistence type="predicted"/>
<comment type="caution">
    <text evidence="2">The sequence shown here is derived from an EMBL/GenBank/DDBJ whole genome shotgun (WGS) entry which is preliminary data.</text>
</comment>
<dbReference type="RefSeq" id="XP_040791294.1">
    <property type="nucleotide sequence ID" value="XM_040938281.1"/>
</dbReference>
<dbReference type="GeneID" id="63855535"/>
<dbReference type="EMBL" id="ML976615">
    <property type="protein sequence ID" value="KAF1848731.1"/>
    <property type="molecule type" value="Genomic_DNA"/>
</dbReference>
<organism evidence="2 3">
    <name type="scientific">Cucurbitaria berberidis CBS 394.84</name>
    <dbReference type="NCBI Taxonomy" id="1168544"/>
    <lineage>
        <taxon>Eukaryota</taxon>
        <taxon>Fungi</taxon>
        <taxon>Dikarya</taxon>
        <taxon>Ascomycota</taxon>
        <taxon>Pezizomycotina</taxon>
        <taxon>Dothideomycetes</taxon>
        <taxon>Pleosporomycetidae</taxon>
        <taxon>Pleosporales</taxon>
        <taxon>Pleosporineae</taxon>
        <taxon>Cucurbitariaceae</taxon>
        <taxon>Cucurbitaria</taxon>
    </lineage>
</organism>
<feature type="region of interest" description="Disordered" evidence="1">
    <location>
        <begin position="544"/>
        <end position="581"/>
    </location>
</feature>